<keyword evidence="2" id="KW-0813">Transport</keyword>
<dbReference type="InterPro" id="IPR007249">
    <property type="entry name" value="DOP1_N"/>
</dbReference>
<evidence type="ECO:0000256" key="3">
    <source>
        <dbReference type="ARBA" id="ARBA00022927"/>
    </source>
</evidence>
<dbReference type="PANTHER" id="PTHR14042:SF24">
    <property type="entry name" value="PROTEIN DOPEY-1 HOMOLOG"/>
    <property type="match status" value="1"/>
</dbReference>
<feature type="domain" description="DOP1-like C-terminal" evidence="10">
    <location>
        <begin position="1323"/>
        <end position="1796"/>
    </location>
</feature>
<evidence type="ECO:0000313" key="12">
    <source>
        <dbReference type="Proteomes" id="UP000799441"/>
    </source>
</evidence>
<dbReference type="GO" id="GO:0006895">
    <property type="term" value="P:Golgi to endosome transport"/>
    <property type="evidence" value="ECO:0007669"/>
    <property type="project" value="InterPro"/>
</dbReference>
<organism evidence="11 12">
    <name type="scientific">Polychaeton citri CBS 116435</name>
    <dbReference type="NCBI Taxonomy" id="1314669"/>
    <lineage>
        <taxon>Eukaryota</taxon>
        <taxon>Fungi</taxon>
        <taxon>Dikarya</taxon>
        <taxon>Ascomycota</taxon>
        <taxon>Pezizomycotina</taxon>
        <taxon>Dothideomycetes</taxon>
        <taxon>Dothideomycetidae</taxon>
        <taxon>Capnodiales</taxon>
        <taxon>Capnodiaceae</taxon>
        <taxon>Polychaeton</taxon>
    </lineage>
</organism>
<evidence type="ECO:0000259" key="10">
    <source>
        <dbReference type="Pfam" id="PF24598"/>
    </source>
</evidence>
<dbReference type="Proteomes" id="UP000799441">
    <property type="component" value="Unassembled WGS sequence"/>
</dbReference>
<evidence type="ECO:0000256" key="2">
    <source>
        <dbReference type="ARBA" id="ARBA00022448"/>
    </source>
</evidence>
<dbReference type="InterPro" id="IPR056457">
    <property type="entry name" value="DOP1_C"/>
</dbReference>
<dbReference type="InterPro" id="IPR056458">
    <property type="entry name" value="TPR_DOP1_M"/>
</dbReference>
<protein>
    <recommendedName>
        <fullName evidence="13">Dopey N-terminal domain-containing protein</fullName>
    </recommendedName>
</protein>
<keyword evidence="3" id="KW-0653">Protein transport</keyword>
<feature type="region of interest" description="Disordered" evidence="7">
    <location>
        <begin position="1"/>
        <end position="26"/>
    </location>
</feature>
<dbReference type="GO" id="GO:0005829">
    <property type="term" value="C:cytosol"/>
    <property type="evidence" value="ECO:0007669"/>
    <property type="project" value="GOC"/>
</dbReference>
<evidence type="ECO:0008006" key="13">
    <source>
        <dbReference type="Google" id="ProtNLM"/>
    </source>
</evidence>
<keyword evidence="5" id="KW-0472">Membrane</keyword>
<comment type="caution">
    <text evidence="11">The sequence shown here is derived from an EMBL/GenBank/DDBJ whole genome shotgun (WGS) entry which is preliminary data.</text>
</comment>
<evidence type="ECO:0000256" key="6">
    <source>
        <dbReference type="ARBA" id="ARBA00046326"/>
    </source>
</evidence>
<feature type="compositionally biased region" description="Low complexity" evidence="7">
    <location>
        <begin position="8"/>
        <end position="25"/>
    </location>
</feature>
<keyword evidence="4" id="KW-0333">Golgi apparatus</keyword>
<evidence type="ECO:0000259" key="8">
    <source>
        <dbReference type="Pfam" id="PF04118"/>
    </source>
</evidence>
<comment type="subcellular location">
    <subcellularLocation>
        <location evidence="1">Golgi apparatus membrane</location>
        <topology evidence="1">Peripheral membrane protein</topology>
    </subcellularLocation>
</comment>
<dbReference type="GO" id="GO:0015031">
    <property type="term" value="P:protein transport"/>
    <property type="evidence" value="ECO:0007669"/>
    <property type="project" value="UniProtKB-KW"/>
</dbReference>
<feature type="region of interest" description="Disordered" evidence="7">
    <location>
        <begin position="1018"/>
        <end position="1043"/>
    </location>
</feature>
<reference evidence="11" key="1">
    <citation type="journal article" date="2020" name="Stud. Mycol.">
        <title>101 Dothideomycetes genomes: a test case for predicting lifestyles and emergence of pathogens.</title>
        <authorList>
            <person name="Haridas S."/>
            <person name="Albert R."/>
            <person name="Binder M."/>
            <person name="Bloem J."/>
            <person name="Labutti K."/>
            <person name="Salamov A."/>
            <person name="Andreopoulos B."/>
            <person name="Baker S."/>
            <person name="Barry K."/>
            <person name="Bills G."/>
            <person name="Bluhm B."/>
            <person name="Cannon C."/>
            <person name="Castanera R."/>
            <person name="Culley D."/>
            <person name="Daum C."/>
            <person name="Ezra D."/>
            <person name="Gonzalez J."/>
            <person name="Henrissat B."/>
            <person name="Kuo A."/>
            <person name="Liang C."/>
            <person name="Lipzen A."/>
            <person name="Lutzoni F."/>
            <person name="Magnuson J."/>
            <person name="Mondo S."/>
            <person name="Nolan M."/>
            <person name="Ohm R."/>
            <person name="Pangilinan J."/>
            <person name="Park H.-J."/>
            <person name="Ramirez L."/>
            <person name="Alfaro M."/>
            <person name="Sun H."/>
            <person name="Tritt A."/>
            <person name="Yoshinaga Y."/>
            <person name="Zwiers L.-H."/>
            <person name="Turgeon B."/>
            <person name="Goodwin S."/>
            <person name="Spatafora J."/>
            <person name="Crous P."/>
            <person name="Grigoriev I."/>
        </authorList>
    </citation>
    <scope>NUCLEOTIDE SEQUENCE</scope>
    <source>
        <strain evidence="11">CBS 116435</strain>
    </source>
</reference>
<dbReference type="Pfam" id="PF24598">
    <property type="entry name" value="DOP1_C"/>
    <property type="match status" value="1"/>
</dbReference>
<name>A0A9P4USS4_9PEZI</name>
<evidence type="ECO:0000259" key="9">
    <source>
        <dbReference type="Pfam" id="PF24597"/>
    </source>
</evidence>
<keyword evidence="12" id="KW-1185">Reference proteome</keyword>
<dbReference type="OrthoDB" id="297643at2759"/>
<dbReference type="InterPro" id="IPR040314">
    <property type="entry name" value="DOP1"/>
</dbReference>
<dbReference type="Pfam" id="PF04118">
    <property type="entry name" value="Dopey_N"/>
    <property type="match status" value="1"/>
</dbReference>
<dbReference type="PANTHER" id="PTHR14042">
    <property type="entry name" value="DOPEY-RELATED"/>
    <property type="match status" value="1"/>
</dbReference>
<proteinExistence type="inferred from homology"/>
<dbReference type="GO" id="GO:0000139">
    <property type="term" value="C:Golgi membrane"/>
    <property type="evidence" value="ECO:0007669"/>
    <property type="project" value="UniProtKB-SubCell"/>
</dbReference>
<evidence type="ECO:0000256" key="7">
    <source>
        <dbReference type="SAM" id="MobiDB-lite"/>
    </source>
</evidence>
<gene>
    <name evidence="11" type="ORF">K431DRAFT_220007</name>
</gene>
<dbReference type="Pfam" id="PF24597">
    <property type="entry name" value="TPR_DOP1_M"/>
    <property type="match status" value="1"/>
</dbReference>
<evidence type="ECO:0000256" key="1">
    <source>
        <dbReference type="ARBA" id="ARBA00004395"/>
    </source>
</evidence>
<sequence length="1822" mass="202195">MNLDPLAGRRSVSPASSGRSSPVPRLSRRAVEDGLFKSDKSLRRYATAIERTLNTWQTSPEDWADYIAFLGRLLKTLQTHPNEVPLIPHSDAVATKLAQCLNPALPSGVHQKALEVYNYIFTLLGPEKLAGELSEYLPGLSGVLSFASLTVRPGLYTIFDGHILKLSSAQLRPALKALVLCLLPALEDEGSDDFETAHGLLLGLQQKFEESDDAVGYFWQCIFLTVMTSSSRRQGALNYLVRRLPRLDTPSNDLKEQAFKTLSSEAEALIQPEPGLLIRCFARGLSDTNALTQRGFLDLLVSHLPLHSPLIQTKASPVDVECLISAALQVLLRRDMSLNRRLWSWFLGPEPKEAQPWSSTELRQQSFDGTQPVQLHYFAINGREFLEQCLLGLFRNTSVRPQDKARPFRICLSLMDKWEIGGTLIPRIFIAAIRTVYDYSIRAQKGETAEVIKSASLFFDSVESHLIWANLFALIQGNYISSRDETKFFAWVVQHFNIREEDMLTVHIPCVILYILESLRDDTPHRCSGDVNNLFEMLVYLVGLVPARAFESGQVDSTNGQPAACTFEHDKQYNRQVADFYNAILANDATVTRPLSPSQLGVGICYQAAALLKQLLGGQSDHLKTITELFTQLLFKCHHAAEAQRASILEAVRAEITMSVLNSQTMPFSTLDAMLDVIVAFRSHSVDDPVLNDFVIDVAQDIIANLWAQLSSHSPRYHVEAVHRIWQVEDLVAPNDAVRVSLAQLTHFTNQRMPLTSEQHLESMQRFATLWAHSVSSTTTPISQTKAPTLRRGSSFRATNPSDVIQRRTVLYDALLLCLDALRDSTTPSFEFIQQWLATSPTLEYVIESLLDGIFEDFRKVVPDGDLNARSRREHTQRLQNFGYCLTHLHNLLAHISDPTLLVMMRLSKPINSPDSRDTSAVELLAIQCAKLISSNANSLILVGKGIEVLSILLKGSASAHLAHLNLDSLLIEEMLKRLESGTMLLESDLLQLLSHAIRVHLDSSAPEMRSLDTHASLTDHDRGANPSPQPNKTVEKSLPIVTSPPPPPRLLDLIRAGFASRSARLHMERWLSFLESILPTYAGAIFTSLMPLVEHFCAQIETSFNEVLTLSTSQSSTGPMPDLAVVGLLQGLEMILAQAHRTLMEEMRQDVAAKAPDRPAGIFGNAATGVFRPAGLPHQNSRSNSRLTVVLTFHDTVRVCQKIWAWSSANAEASSLSGLNSMTIAHQAMRLRSKSRHLLEQVFAVEPLECLEVVVSSWCNASNALAAEPSIRLLHVMTRSRPKSIVPALLDSVCSRVVPTTLSSARSSSLTVDMTAIDVMLFTLDYLRSIEDDAMDEVWPECITFIRDALANPLPYRQVLPVMLSMLVILTEKFGNTNFGEQRKMRRELTDTFQKLLSATMTALPSSIASDTSPDGPSNNVASTNLDLIKNDGAANAISILISVVDSLDMLLDTPERVQAATSVICTNIITPNFHAKTFPVNITGELLRLALAISRKAPSSKPWRRDLTDVFADSRLFNTSPSLMESHWFPLLQQWTMGDRERMNDVLTRLPPPSSAGIMFGVGANAARLDADRKTQYNLRRACLLLLSAPANSHVTQIDLLEERLTQLFEATHSSSPSFAVKAELFMLYRAILLSTDSAHIAGCWPTLSQKMKEALTGLLPHSAEGHAFTNIALLEACKLLDQLVVMLPDEFQLCEWLYIADTSDAVYRPADLTSVALADQVSTALALSSVGESNHDLNVRSTSANHASRKLLLGEDFYIDAQDIKAMSREEFAKTVARPFLSQLSMHAYEVVYRMSEPDLDDCRRHLLDDILDVSTIAE</sequence>
<accession>A0A9P4USS4</accession>
<feature type="domain" description="DOP1-like middle TPR" evidence="9">
    <location>
        <begin position="377"/>
        <end position="581"/>
    </location>
</feature>
<dbReference type="EMBL" id="MU003776">
    <property type="protein sequence ID" value="KAF2723390.1"/>
    <property type="molecule type" value="Genomic_DNA"/>
</dbReference>
<evidence type="ECO:0000256" key="4">
    <source>
        <dbReference type="ARBA" id="ARBA00023034"/>
    </source>
</evidence>
<feature type="domain" description="DOP1 N-terminal" evidence="8">
    <location>
        <begin position="39"/>
        <end position="350"/>
    </location>
</feature>
<evidence type="ECO:0000256" key="5">
    <source>
        <dbReference type="ARBA" id="ARBA00023136"/>
    </source>
</evidence>
<evidence type="ECO:0000313" key="11">
    <source>
        <dbReference type="EMBL" id="KAF2723390.1"/>
    </source>
</evidence>
<dbReference type="GO" id="GO:0005768">
    <property type="term" value="C:endosome"/>
    <property type="evidence" value="ECO:0007669"/>
    <property type="project" value="TreeGrafter"/>
</dbReference>
<dbReference type="GO" id="GO:0005802">
    <property type="term" value="C:trans-Golgi network"/>
    <property type="evidence" value="ECO:0007669"/>
    <property type="project" value="TreeGrafter"/>
</dbReference>
<comment type="similarity">
    <text evidence="6">Belongs to the DOP1 family.</text>
</comment>